<evidence type="ECO:0000256" key="1">
    <source>
        <dbReference type="SAM" id="Phobius"/>
    </source>
</evidence>
<dbReference type="Proteomes" id="UP000004750">
    <property type="component" value="Unassembled WGS sequence"/>
</dbReference>
<dbReference type="EMBL" id="AGCM01000174">
    <property type="protein sequence ID" value="EHM50695.1"/>
    <property type="molecule type" value="Genomic_DNA"/>
</dbReference>
<accession>G9ZIX9</accession>
<evidence type="ECO:0000313" key="2">
    <source>
        <dbReference type="EMBL" id="EHM50695.1"/>
    </source>
</evidence>
<dbReference type="STRING" id="797473.HMPREF9080_02746"/>
<comment type="caution">
    <text evidence="2">The sequence shown here is derived from an EMBL/GenBank/DDBJ whole genome shotgun (WGS) entry which is preliminary data.</text>
</comment>
<dbReference type="RefSeq" id="WP_006986732.1">
    <property type="nucleotide sequence ID" value="NZ_JH417965.1"/>
</dbReference>
<feature type="non-terminal residue" evidence="2">
    <location>
        <position position="1"/>
    </location>
</feature>
<keyword evidence="1" id="KW-1133">Transmembrane helix</keyword>
<dbReference type="HOGENOM" id="CLU_2532593_0_0_6"/>
<proteinExistence type="predicted"/>
<evidence type="ECO:0000313" key="3">
    <source>
        <dbReference type="Proteomes" id="UP000004750"/>
    </source>
</evidence>
<feature type="transmembrane region" description="Helical" evidence="1">
    <location>
        <begin position="46"/>
        <end position="66"/>
    </location>
</feature>
<sequence>IPTGGNGKAAVHSVGRLLLRPVCIFAHGKTLLLRPTLSNMSRCNHFFAAVMNPLFLIFLLVDPLFLPLKDKGKGEPFLLLLEVL</sequence>
<reference evidence="2 3" key="1">
    <citation type="submission" date="2011-08" db="EMBL/GenBank/DDBJ databases">
        <authorList>
            <person name="Weinstock G."/>
            <person name="Sodergren E."/>
            <person name="Clifton S."/>
            <person name="Fulton L."/>
            <person name="Fulton B."/>
            <person name="Courtney L."/>
            <person name="Fronick C."/>
            <person name="Harrison M."/>
            <person name="Strong C."/>
            <person name="Farmer C."/>
            <person name="Delahaunty K."/>
            <person name="Markovic C."/>
            <person name="Hall O."/>
            <person name="Minx P."/>
            <person name="Tomlinson C."/>
            <person name="Mitreva M."/>
            <person name="Hou S."/>
            <person name="Chen J."/>
            <person name="Wollam A."/>
            <person name="Pepin K.H."/>
            <person name="Johnson M."/>
            <person name="Bhonagiri V."/>
            <person name="Zhang X."/>
            <person name="Suruliraj S."/>
            <person name="Warren W."/>
            <person name="Chinwalla A."/>
            <person name="Mardis E.R."/>
            <person name="Wilson R.K."/>
        </authorList>
    </citation>
    <scope>NUCLEOTIDE SEQUENCE [LARGE SCALE GENOMIC DNA]</scope>
    <source>
        <strain evidence="2 3">F0432</strain>
    </source>
</reference>
<organism evidence="2 3">
    <name type="scientific">Cardiobacterium valvarum F0432</name>
    <dbReference type="NCBI Taxonomy" id="797473"/>
    <lineage>
        <taxon>Bacteria</taxon>
        <taxon>Pseudomonadati</taxon>
        <taxon>Pseudomonadota</taxon>
        <taxon>Gammaproteobacteria</taxon>
        <taxon>Cardiobacteriales</taxon>
        <taxon>Cardiobacteriaceae</taxon>
        <taxon>Cardiobacterium</taxon>
    </lineage>
</organism>
<protein>
    <submittedName>
        <fullName evidence="2">Uncharacterized protein</fullName>
    </submittedName>
</protein>
<keyword evidence="1" id="KW-0812">Transmembrane</keyword>
<keyword evidence="1" id="KW-0472">Membrane</keyword>
<gene>
    <name evidence="2" type="ORF">HMPREF9080_02746</name>
</gene>
<dbReference type="AlphaFoldDB" id="G9ZIX9"/>
<name>G9ZIX9_9GAMM</name>